<organism evidence="2 3">
    <name type="scientific">Syphacia muris</name>
    <dbReference type="NCBI Taxonomy" id="451379"/>
    <lineage>
        <taxon>Eukaryota</taxon>
        <taxon>Metazoa</taxon>
        <taxon>Ecdysozoa</taxon>
        <taxon>Nematoda</taxon>
        <taxon>Chromadorea</taxon>
        <taxon>Rhabditida</taxon>
        <taxon>Spirurina</taxon>
        <taxon>Oxyuridomorpha</taxon>
        <taxon>Oxyuroidea</taxon>
        <taxon>Oxyuridae</taxon>
        <taxon>Syphacia</taxon>
    </lineage>
</organism>
<evidence type="ECO:0000313" key="2">
    <source>
        <dbReference type="Proteomes" id="UP000046393"/>
    </source>
</evidence>
<feature type="region of interest" description="Disordered" evidence="1">
    <location>
        <begin position="1"/>
        <end position="20"/>
    </location>
</feature>
<feature type="region of interest" description="Disordered" evidence="1">
    <location>
        <begin position="618"/>
        <end position="701"/>
    </location>
</feature>
<dbReference type="AlphaFoldDB" id="A0A0N5AVK3"/>
<protein>
    <submittedName>
        <fullName evidence="3">DUF4629 domain-containing protein</fullName>
    </submittedName>
</protein>
<feature type="region of interest" description="Disordered" evidence="1">
    <location>
        <begin position="285"/>
        <end position="343"/>
    </location>
</feature>
<feature type="compositionally biased region" description="Low complexity" evidence="1">
    <location>
        <begin position="288"/>
        <end position="320"/>
    </location>
</feature>
<feature type="compositionally biased region" description="Basic and acidic residues" evidence="1">
    <location>
        <begin position="618"/>
        <end position="635"/>
    </location>
</feature>
<feature type="compositionally biased region" description="Basic and acidic residues" evidence="1">
    <location>
        <begin position="649"/>
        <end position="669"/>
    </location>
</feature>
<feature type="region of interest" description="Disordered" evidence="1">
    <location>
        <begin position="515"/>
        <end position="545"/>
    </location>
</feature>
<feature type="compositionally biased region" description="Acidic residues" evidence="1">
    <location>
        <begin position="532"/>
        <end position="545"/>
    </location>
</feature>
<keyword evidence="2" id="KW-1185">Reference proteome</keyword>
<sequence length="701" mass="78866">MTKLFVTQPLPSGATSKDDCSPKVSKDIFTVFETPKSSVPDSSSPIGLKLVVGKLNEPVKEFIVQDNSFPGLNDDGNEKRSRNNEPAEAMQTFLHQPQIQQLLIVGKKNGDDEKTVKGVLVIDDTEDKIDDKKPDVQKSESLQINVDADAGVPKPTQQTFLETENPTLASANASPLTLDRFKQPIPVLFSPEFVPIDPFRQAIIRGKMQQLLKQVIISRALQEMQNRYIQMNAPVMQQLPPLLPQIMVPQYQVPLQNIAGYQSMQHVPHPLLYFHQFPAANPEYNNAQQQRQHAQQQFQTQQQFQQQPKIQQYTDIQLQPQPQPQSQPQPPLQTQFQQTQQQDIQPMQIVNSTPKKLDSPHQFPLQFEISRHMLLPQQENDMIVDPNLPVEREPPVTTTPQSKENENLNEHDQILKMLQEKTQEIIKAKEKQDTNESSVVSGKVPEIASDQINDGQIKDGVLDEDEMKGVVKEKEENGQVKNDDKVKAVDPIDVKADEQQTAMVIMEDTFPKKSAEAVFEEDNLPATNQDETNPDDTDEKADEDQTSLVLIEDALPQESSDITGESIDERNITDSLSTLFRFTEKEVTNKGRLSTKKKVTNADDVESGKAFKQFFEEAFGKSKENDKQANQEEAPKMTVKPDQVTVHQADSHEGPTTEMKSDSSKKTYEGIKATPEKPLAIDNKTKVTPDTVAETPIIPPI</sequence>
<proteinExistence type="predicted"/>
<reference evidence="3" key="1">
    <citation type="submission" date="2017-02" db="UniProtKB">
        <authorList>
            <consortium name="WormBaseParasite"/>
        </authorList>
    </citation>
    <scope>IDENTIFICATION</scope>
</reference>
<evidence type="ECO:0000313" key="3">
    <source>
        <dbReference type="WBParaSite" id="SMUV_0000892401-mRNA-1"/>
    </source>
</evidence>
<evidence type="ECO:0000256" key="1">
    <source>
        <dbReference type="SAM" id="MobiDB-lite"/>
    </source>
</evidence>
<name>A0A0N5AVK3_9BILA</name>
<feature type="compositionally biased region" description="Pro residues" evidence="1">
    <location>
        <begin position="321"/>
        <end position="331"/>
    </location>
</feature>
<feature type="compositionally biased region" description="Low complexity" evidence="1">
    <location>
        <begin position="332"/>
        <end position="343"/>
    </location>
</feature>
<dbReference type="Proteomes" id="UP000046393">
    <property type="component" value="Unplaced"/>
</dbReference>
<accession>A0A0N5AVK3</accession>
<dbReference type="WBParaSite" id="SMUV_0000892401-mRNA-1">
    <property type="protein sequence ID" value="SMUV_0000892401-mRNA-1"/>
    <property type="gene ID" value="SMUV_0000892401"/>
</dbReference>